<evidence type="ECO:0000256" key="1">
    <source>
        <dbReference type="SAM" id="MobiDB-lite"/>
    </source>
</evidence>
<keyword evidence="2" id="KW-0472">Membrane</keyword>
<protein>
    <submittedName>
        <fullName evidence="3">Uncharacterized protein</fullName>
    </submittedName>
</protein>
<evidence type="ECO:0000313" key="3">
    <source>
        <dbReference type="EMBL" id="GFZ19788.1"/>
    </source>
</evidence>
<dbReference type="Proteomes" id="UP000585474">
    <property type="component" value="Unassembled WGS sequence"/>
</dbReference>
<accession>A0A7J0H9U4</accession>
<organism evidence="3 4">
    <name type="scientific">Actinidia rufa</name>
    <dbReference type="NCBI Taxonomy" id="165716"/>
    <lineage>
        <taxon>Eukaryota</taxon>
        <taxon>Viridiplantae</taxon>
        <taxon>Streptophyta</taxon>
        <taxon>Embryophyta</taxon>
        <taxon>Tracheophyta</taxon>
        <taxon>Spermatophyta</taxon>
        <taxon>Magnoliopsida</taxon>
        <taxon>eudicotyledons</taxon>
        <taxon>Gunneridae</taxon>
        <taxon>Pentapetalae</taxon>
        <taxon>asterids</taxon>
        <taxon>Ericales</taxon>
        <taxon>Actinidiaceae</taxon>
        <taxon>Actinidia</taxon>
    </lineage>
</organism>
<evidence type="ECO:0000256" key="2">
    <source>
        <dbReference type="SAM" id="Phobius"/>
    </source>
</evidence>
<evidence type="ECO:0000313" key="4">
    <source>
        <dbReference type="Proteomes" id="UP000585474"/>
    </source>
</evidence>
<dbReference type="OrthoDB" id="1706811at2759"/>
<feature type="region of interest" description="Disordered" evidence="1">
    <location>
        <begin position="105"/>
        <end position="148"/>
    </location>
</feature>
<feature type="transmembrane region" description="Helical" evidence="2">
    <location>
        <begin position="6"/>
        <end position="31"/>
    </location>
</feature>
<sequence length="310" mass="33422">MCHDVTVTSAIVTSVSTFVTLALTSVMLSLLSDTSSARQQRVCCLVSIPYHVSTSLPRLLDVYELVQHLFHHIPLPTSELLFEETCRGLIWTSHVDTALAVPYSRGRGPSSSGSRGFSTSGAQSSGPGHYQSDCPKNPTRRDTRHQSTVATAGVFSSVSASPTLIDDPQMSQTLRIGRRHGRLFQLVHLHLPISTAATTSASSSPSFEICTLPLLLWELSSSSAPYLIDPSIELFLEDVDVPAVLPDDDLHAAPLAIVYPVESPSTDSAPLVAHLVCRSTQTTDIFTKSRLPGHFDALVTKLKLVSAKPP</sequence>
<keyword evidence="4" id="KW-1185">Reference proteome</keyword>
<reference evidence="3 4" key="1">
    <citation type="submission" date="2019-07" db="EMBL/GenBank/DDBJ databases">
        <title>De Novo Assembly of kiwifruit Actinidia rufa.</title>
        <authorList>
            <person name="Sugita-Konishi S."/>
            <person name="Sato K."/>
            <person name="Mori E."/>
            <person name="Abe Y."/>
            <person name="Kisaki G."/>
            <person name="Hamano K."/>
            <person name="Suezawa K."/>
            <person name="Otani M."/>
            <person name="Fukuda T."/>
            <person name="Manabe T."/>
            <person name="Gomi K."/>
            <person name="Tabuchi M."/>
            <person name="Akimitsu K."/>
            <person name="Kataoka I."/>
        </authorList>
    </citation>
    <scope>NUCLEOTIDE SEQUENCE [LARGE SCALE GENOMIC DNA]</scope>
    <source>
        <strain evidence="4">cv. Fuchu</strain>
    </source>
</reference>
<dbReference type="AlphaFoldDB" id="A0A7J0H9U4"/>
<proteinExistence type="predicted"/>
<comment type="caution">
    <text evidence="3">The sequence shown here is derived from an EMBL/GenBank/DDBJ whole genome shotgun (WGS) entry which is preliminary data.</text>
</comment>
<keyword evidence="2" id="KW-0812">Transmembrane</keyword>
<keyword evidence="2" id="KW-1133">Transmembrane helix</keyword>
<dbReference type="EMBL" id="BJWL01000028">
    <property type="protein sequence ID" value="GFZ19788.1"/>
    <property type="molecule type" value="Genomic_DNA"/>
</dbReference>
<gene>
    <name evidence="3" type="ORF">Acr_28g0004930</name>
</gene>
<feature type="compositionally biased region" description="Low complexity" evidence="1">
    <location>
        <begin position="105"/>
        <end position="121"/>
    </location>
</feature>
<name>A0A7J0H9U4_9ERIC</name>